<name>A0A7H9HZC4_9SACH</name>
<evidence type="ECO:0000313" key="2">
    <source>
        <dbReference type="Proteomes" id="UP000510647"/>
    </source>
</evidence>
<dbReference type="EMBL" id="CP059273">
    <property type="protein sequence ID" value="QLQ81832.1"/>
    <property type="molecule type" value="Genomic_DNA"/>
</dbReference>
<gene>
    <name evidence="1" type="ORF">HG537_0G00860</name>
</gene>
<accession>A0A7H9HZC4</accession>
<evidence type="ECO:0000313" key="1">
    <source>
        <dbReference type="EMBL" id="QLQ81832.1"/>
    </source>
</evidence>
<dbReference type="AlphaFoldDB" id="A0A7H9HZC4"/>
<dbReference type="Proteomes" id="UP000510647">
    <property type="component" value="Chromosome 7"/>
</dbReference>
<proteinExistence type="predicted"/>
<organism evidence="1 2">
    <name type="scientific">Torulaspora globosa</name>
    <dbReference type="NCBI Taxonomy" id="48254"/>
    <lineage>
        <taxon>Eukaryota</taxon>
        <taxon>Fungi</taxon>
        <taxon>Dikarya</taxon>
        <taxon>Ascomycota</taxon>
        <taxon>Saccharomycotina</taxon>
        <taxon>Saccharomycetes</taxon>
        <taxon>Saccharomycetales</taxon>
        <taxon>Saccharomycetaceae</taxon>
        <taxon>Torulaspora</taxon>
    </lineage>
</organism>
<reference evidence="1 2" key="1">
    <citation type="submission" date="2020-06" db="EMBL/GenBank/DDBJ databases">
        <title>The yeast mating-type switching endonuclease HO is a domesticated member of an unorthodox homing genetic element family.</title>
        <authorList>
            <person name="Coughlan A.Y."/>
            <person name="Lombardi L."/>
            <person name="Braun-Galleani S."/>
            <person name="Martos A.R."/>
            <person name="Galeote V."/>
            <person name="Bigey F."/>
            <person name="Dequin S."/>
            <person name="Byrne K.P."/>
            <person name="Wolfe K.H."/>
        </authorList>
    </citation>
    <scope>NUCLEOTIDE SEQUENCE [LARGE SCALE GENOMIC DNA]</scope>
    <source>
        <strain evidence="1 2">CBS2947</strain>
    </source>
</reference>
<protein>
    <submittedName>
        <fullName evidence="1">Uncharacterized protein</fullName>
    </submittedName>
</protein>
<dbReference type="OrthoDB" id="3976101at2759"/>
<keyword evidence="2" id="KW-1185">Reference proteome</keyword>
<sequence>MVEKDQLLTVLSKASSFLNQNDLLSLAQTSRLLHDNLAIERLYHSITITRDPIRRTDFWFIDCGRSYLSGYRALKKNADQNDLFLYDRIERLLESRHLRHIRRLVIQDSVFQDRQTGDPLLRKLLEKIIDLDQIELLDIRDDLLFHEYKAKILNLSNLKSIRLIDIASIGRTKSLAGLTSIEWVLQYATIPDKPLSQQVIEFLSNKLVKAELMFDDAETSSLLLISYLHSQGVKCSSLKSLKLNHVHGKGSHDKHLQHIEFAHLEEMVNLQTLEKLELGLSCENVGCGCVDDFLQELAPRLLSLKELALIEKSTAVSTDHQAKEDWDIMISKFLLHIPFVGANLRKLSIRHQTPLNGISDDSVHGNYFRRRTLYETVLPKLKSLQTLIAPTMLQSLSAYEVLVCDLLWNGCKCDYCAKVLPIFDQYIMNHQYCPKESGRYMDVIPTVFFAYAGDFLTHNSMDLVQWDLEAFNYSLFYRAWNMHGYEALHHFENYDCLFDESTFQPLSVAITHFFDSYMDSLVQILPSLRTVLLSGIYYAVDSQSHTYESVYS</sequence>